<keyword evidence="2 4" id="KW-0689">Ribosomal protein</keyword>
<dbReference type="KEGG" id="ehx:EMIHUDRAFT_198717"/>
<evidence type="ECO:0000313" key="6">
    <source>
        <dbReference type="Proteomes" id="UP000013827"/>
    </source>
</evidence>
<evidence type="ECO:0000313" key="5">
    <source>
        <dbReference type="EnsemblProtists" id="EOD07298"/>
    </source>
</evidence>
<evidence type="ECO:0000256" key="3">
    <source>
        <dbReference type="ARBA" id="ARBA00023274"/>
    </source>
</evidence>
<protein>
    <recommendedName>
        <fullName evidence="7">Ribosomal protein S19</fullName>
    </recommendedName>
</protein>
<dbReference type="InterPro" id="IPR020934">
    <property type="entry name" value="Ribosomal_uS19_CS"/>
</dbReference>
<dbReference type="GO" id="GO:1990904">
    <property type="term" value="C:ribonucleoprotein complex"/>
    <property type="evidence" value="ECO:0007669"/>
    <property type="project" value="UniProtKB-KW"/>
</dbReference>
<dbReference type="PROSITE" id="PS00323">
    <property type="entry name" value="RIBOSOMAL_S19"/>
    <property type="match status" value="1"/>
</dbReference>
<keyword evidence="6" id="KW-1185">Reference proteome</keyword>
<dbReference type="HOGENOM" id="CLU_2202019_0_0_1"/>
<evidence type="ECO:0000256" key="4">
    <source>
        <dbReference type="RuleBase" id="RU003485"/>
    </source>
</evidence>
<reference evidence="6" key="1">
    <citation type="journal article" date="2013" name="Nature">
        <title>Pan genome of the phytoplankton Emiliania underpins its global distribution.</title>
        <authorList>
            <person name="Read B.A."/>
            <person name="Kegel J."/>
            <person name="Klute M.J."/>
            <person name="Kuo A."/>
            <person name="Lefebvre S.C."/>
            <person name="Maumus F."/>
            <person name="Mayer C."/>
            <person name="Miller J."/>
            <person name="Monier A."/>
            <person name="Salamov A."/>
            <person name="Young J."/>
            <person name="Aguilar M."/>
            <person name="Claverie J.M."/>
            <person name="Frickenhaus S."/>
            <person name="Gonzalez K."/>
            <person name="Herman E.K."/>
            <person name="Lin Y.C."/>
            <person name="Napier J."/>
            <person name="Ogata H."/>
            <person name="Sarno A.F."/>
            <person name="Shmutz J."/>
            <person name="Schroeder D."/>
            <person name="de Vargas C."/>
            <person name="Verret F."/>
            <person name="von Dassow P."/>
            <person name="Valentin K."/>
            <person name="Van de Peer Y."/>
            <person name="Wheeler G."/>
            <person name="Dacks J.B."/>
            <person name="Delwiche C.F."/>
            <person name="Dyhrman S.T."/>
            <person name="Glockner G."/>
            <person name="John U."/>
            <person name="Richards T."/>
            <person name="Worden A.Z."/>
            <person name="Zhang X."/>
            <person name="Grigoriev I.V."/>
            <person name="Allen A.E."/>
            <person name="Bidle K."/>
            <person name="Borodovsky M."/>
            <person name="Bowler C."/>
            <person name="Brownlee C."/>
            <person name="Cock J.M."/>
            <person name="Elias M."/>
            <person name="Gladyshev V.N."/>
            <person name="Groth M."/>
            <person name="Guda C."/>
            <person name="Hadaegh A."/>
            <person name="Iglesias-Rodriguez M.D."/>
            <person name="Jenkins J."/>
            <person name="Jones B.M."/>
            <person name="Lawson T."/>
            <person name="Leese F."/>
            <person name="Lindquist E."/>
            <person name="Lobanov A."/>
            <person name="Lomsadze A."/>
            <person name="Malik S.B."/>
            <person name="Marsh M.E."/>
            <person name="Mackinder L."/>
            <person name="Mock T."/>
            <person name="Mueller-Roeber B."/>
            <person name="Pagarete A."/>
            <person name="Parker M."/>
            <person name="Probert I."/>
            <person name="Quesneville H."/>
            <person name="Raines C."/>
            <person name="Rensing S.A."/>
            <person name="Riano-Pachon D.M."/>
            <person name="Richier S."/>
            <person name="Rokitta S."/>
            <person name="Shiraiwa Y."/>
            <person name="Soanes D.M."/>
            <person name="van der Giezen M."/>
            <person name="Wahlund T.M."/>
            <person name="Williams B."/>
            <person name="Wilson W."/>
            <person name="Wolfe G."/>
            <person name="Wurch L.L."/>
        </authorList>
    </citation>
    <scope>NUCLEOTIDE SEQUENCE</scope>
</reference>
<dbReference type="InterPro" id="IPR023575">
    <property type="entry name" value="Ribosomal_uS19_SF"/>
</dbReference>
<proteinExistence type="inferred from homology"/>
<dbReference type="RefSeq" id="XP_005759727.1">
    <property type="nucleotide sequence ID" value="XM_005759670.1"/>
</dbReference>
<dbReference type="Pfam" id="PF00203">
    <property type="entry name" value="Ribosomal_S19"/>
    <property type="match status" value="1"/>
</dbReference>
<dbReference type="STRING" id="2903.R1BC31"/>
<organism evidence="5 6">
    <name type="scientific">Emiliania huxleyi (strain CCMP1516)</name>
    <dbReference type="NCBI Taxonomy" id="280463"/>
    <lineage>
        <taxon>Eukaryota</taxon>
        <taxon>Haptista</taxon>
        <taxon>Haptophyta</taxon>
        <taxon>Prymnesiophyceae</taxon>
        <taxon>Isochrysidales</taxon>
        <taxon>Noelaerhabdaceae</taxon>
        <taxon>Emiliania</taxon>
    </lineage>
</organism>
<comment type="similarity">
    <text evidence="1 4">Belongs to the universal ribosomal protein uS19 family.</text>
</comment>
<evidence type="ECO:0000256" key="1">
    <source>
        <dbReference type="ARBA" id="ARBA00007345"/>
    </source>
</evidence>
<dbReference type="GO" id="GO:0003735">
    <property type="term" value="F:structural constituent of ribosome"/>
    <property type="evidence" value="ECO:0007669"/>
    <property type="project" value="InterPro"/>
</dbReference>
<evidence type="ECO:0008006" key="7">
    <source>
        <dbReference type="Google" id="ProtNLM"/>
    </source>
</evidence>
<dbReference type="GO" id="GO:0006412">
    <property type="term" value="P:translation"/>
    <property type="evidence" value="ECO:0007669"/>
    <property type="project" value="InterPro"/>
</dbReference>
<dbReference type="Gene3D" id="3.30.860.10">
    <property type="entry name" value="30s Ribosomal Protein S19, Chain A"/>
    <property type="match status" value="1"/>
</dbReference>
<dbReference type="SUPFAM" id="SSF54570">
    <property type="entry name" value="Ribosomal protein S19"/>
    <property type="match status" value="1"/>
</dbReference>
<dbReference type="AlphaFoldDB" id="A0A0D3I7R3"/>
<sequence>MLVACRLALTPSPLSRLARNVLPFAAARALRPPPVRSWYNMPAALPPDDGKPIVGERRALITLGMVGRTFLIHSGREYKRVKVSAAMVGHKLGEFVLTRKARPKPKGKQTKKK</sequence>
<keyword evidence="3 4" id="KW-0687">Ribonucleoprotein</keyword>
<dbReference type="GO" id="GO:0005840">
    <property type="term" value="C:ribosome"/>
    <property type="evidence" value="ECO:0007669"/>
    <property type="project" value="UniProtKB-KW"/>
</dbReference>
<dbReference type="Proteomes" id="UP000013827">
    <property type="component" value="Unassembled WGS sequence"/>
</dbReference>
<dbReference type="EnsemblProtists" id="EOD07298">
    <property type="protein sequence ID" value="EOD07298"/>
    <property type="gene ID" value="EMIHUDRAFT_198717"/>
</dbReference>
<reference evidence="5" key="2">
    <citation type="submission" date="2024-10" db="UniProtKB">
        <authorList>
            <consortium name="EnsemblProtists"/>
        </authorList>
    </citation>
    <scope>IDENTIFICATION</scope>
</reference>
<name>A0A0D3I7R3_EMIH1</name>
<dbReference type="PaxDb" id="2903-EOD07298"/>
<dbReference type="HAMAP" id="MF_00531">
    <property type="entry name" value="Ribosomal_uS19"/>
    <property type="match status" value="1"/>
</dbReference>
<accession>A0A0D3I7R3</accession>
<dbReference type="InterPro" id="IPR002222">
    <property type="entry name" value="Ribosomal_uS19"/>
</dbReference>
<dbReference type="GeneID" id="17253165"/>
<evidence type="ECO:0000256" key="2">
    <source>
        <dbReference type="ARBA" id="ARBA00022980"/>
    </source>
</evidence>
<dbReference type="GO" id="GO:0003723">
    <property type="term" value="F:RNA binding"/>
    <property type="evidence" value="ECO:0007669"/>
    <property type="project" value="InterPro"/>
</dbReference>
<dbReference type="PRINTS" id="PR00975">
    <property type="entry name" value="RIBOSOMALS19"/>
</dbReference>